<dbReference type="PANTHER" id="PTHR36051">
    <property type="entry name" value="DYNAMIN"/>
    <property type="match status" value="1"/>
</dbReference>
<evidence type="ECO:0000256" key="1">
    <source>
        <dbReference type="SAM" id="MobiDB-lite"/>
    </source>
</evidence>
<sequence length="318" mass="33746">MENSGSSSQGSMVVGNQRKAFEGIRIGNPFTFKVGQVFTGFGVGCGVGIGVGRPINLGALPMLGQVMSATRGATDAFSGVSGHVNDALRKVGAKNIEAGIGCGVGFGHGFGIGLAIKPGVLHQIQSCVMATVTNLTMKFGLAPNLSTTQGAIPLSLQSGLSTINEPSVLSPLGRVLQMAPNVSNHPFQGLSESEQGDTVTGSSCQKFASISPVETSFGQTENITSSFLHDAVLKEDNTRVNELASRLRSENNMLQMVLKHQQIIEELMKENEKLSQILVDDLKVPPSKLPSSYSSSSKSKSPCSECFECRRKQRKRWS</sequence>
<dbReference type="Proteomes" id="UP001054252">
    <property type="component" value="Unassembled WGS sequence"/>
</dbReference>
<evidence type="ECO:0000313" key="2">
    <source>
        <dbReference type="EMBL" id="GKU95625.1"/>
    </source>
</evidence>
<protein>
    <submittedName>
        <fullName evidence="2">Uncharacterized protein</fullName>
    </submittedName>
</protein>
<feature type="region of interest" description="Disordered" evidence="1">
    <location>
        <begin position="284"/>
        <end position="305"/>
    </location>
</feature>
<proteinExistence type="predicted"/>
<accession>A0AAV5I931</accession>
<organism evidence="2 3">
    <name type="scientific">Rubroshorea leprosula</name>
    <dbReference type="NCBI Taxonomy" id="152421"/>
    <lineage>
        <taxon>Eukaryota</taxon>
        <taxon>Viridiplantae</taxon>
        <taxon>Streptophyta</taxon>
        <taxon>Embryophyta</taxon>
        <taxon>Tracheophyta</taxon>
        <taxon>Spermatophyta</taxon>
        <taxon>Magnoliopsida</taxon>
        <taxon>eudicotyledons</taxon>
        <taxon>Gunneridae</taxon>
        <taxon>Pentapetalae</taxon>
        <taxon>rosids</taxon>
        <taxon>malvids</taxon>
        <taxon>Malvales</taxon>
        <taxon>Dipterocarpaceae</taxon>
        <taxon>Rubroshorea</taxon>
    </lineage>
</organism>
<evidence type="ECO:0000313" key="3">
    <source>
        <dbReference type="Proteomes" id="UP001054252"/>
    </source>
</evidence>
<dbReference type="PANTHER" id="PTHR36051:SF2">
    <property type="entry name" value="DYNAMIN"/>
    <property type="match status" value="1"/>
</dbReference>
<gene>
    <name evidence="2" type="ORF">SLEP1_g8959</name>
</gene>
<reference evidence="2 3" key="1">
    <citation type="journal article" date="2021" name="Commun. Biol.">
        <title>The genome of Shorea leprosula (Dipterocarpaceae) highlights the ecological relevance of drought in aseasonal tropical rainforests.</title>
        <authorList>
            <person name="Ng K.K.S."/>
            <person name="Kobayashi M.J."/>
            <person name="Fawcett J.A."/>
            <person name="Hatakeyama M."/>
            <person name="Paape T."/>
            <person name="Ng C.H."/>
            <person name="Ang C.C."/>
            <person name="Tnah L.H."/>
            <person name="Lee C.T."/>
            <person name="Nishiyama T."/>
            <person name="Sese J."/>
            <person name="O'Brien M.J."/>
            <person name="Copetti D."/>
            <person name="Mohd Noor M.I."/>
            <person name="Ong R.C."/>
            <person name="Putra M."/>
            <person name="Sireger I.Z."/>
            <person name="Indrioko S."/>
            <person name="Kosugi Y."/>
            <person name="Izuno A."/>
            <person name="Isagi Y."/>
            <person name="Lee S.L."/>
            <person name="Shimizu K.K."/>
        </authorList>
    </citation>
    <scope>NUCLEOTIDE SEQUENCE [LARGE SCALE GENOMIC DNA]</scope>
    <source>
        <strain evidence="2">214</strain>
    </source>
</reference>
<feature type="compositionally biased region" description="Low complexity" evidence="1">
    <location>
        <begin position="284"/>
        <end position="304"/>
    </location>
</feature>
<keyword evidence="3" id="KW-1185">Reference proteome</keyword>
<name>A0AAV5I931_9ROSI</name>
<dbReference type="AlphaFoldDB" id="A0AAV5I931"/>
<dbReference type="EMBL" id="BPVZ01000009">
    <property type="protein sequence ID" value="GKU95625.1"/>
    <property type="molecule type" value="Genomic_DNA"/>
</dbReference>
<comment type="caution">
    <text evidence="2">The sequence shown here is derived from an EMBL/GenBank/DDBJ whole genome shotgun (WGS) entry which is preliminary data.</text>
</comment>